<dbReference type="AlphaFoldDB" id="A0A366ECZ0"/>
<keyword evidence="2" id="KW-1185">Reference proteome</keyword>
<dbReference type="RefSeq" id="WP_170126158.1">
    <property type="nucleotide sequence ID" value="NZ_BAABQN010000002.1"/>
</dbReference>
<evidence type="ECO:0000313" key="2">
    <source>
        <dbReference type="Proteomes" id="UP000252254"/>
    </source>
</evidence>
<organism evidence="1 2">
    <name type="scientific">Paraliobacillus ryukyuensis</name>
    <dbReference type="NCBI Taxonomy" id="200904"/>
    <lineage>
        <taxon>Bacteria</taxon>
        <taxon>Bacillati</taxon>
        <taxon>Bacillota</taxon>
        <taxon>Bacilli</taxon>
        <taxon>Bacillales</taxon>
        <taxon>Bacillaceae</taxon>
        <taxon>Paraliobacillus</taxon>
    </lineage>
</organism>
<sequence>MGYVFAGIFVAIIGFITYREIKHKSKHSVSYTPYDDMTTGSKSNRIRTDGPIYDTIYHIQYEK</sequence>
<dbReference type="EMBL" id="QNRI01000002">
    <property type="protein sequence ID" value="RBP00257.1"/>
    <property type="molecule type" value="Genomic_DNA"/>
</dbReference>
<evidence type="ECO:0000313" key="1">
    <source>
        <dbReference type="EMBL" id="RBP00257.1"/>
    </source>
</evidence>
<dbReference type="InterPro" id="IPR025028">
    <property type="entry name" value="DUF3951"/>
</dbReference>
<comment type="caution">
    <text evidence="1">The sequence shown here is derived from an EMBL/GenBank/DDBJ whole genome shotgun (WGS) entry which is preliminary data.</text>
</comment>
<proteinExistence type="predicted"/>
<name>A0A366ECZ0_9BACI</name>
<gene>
    <name evidence="1" type="ORF">DES48_10217</name>
</gene>
<reference evidence="1 2" key="1">
    <citation type="submission" date="2018-06" db="EMBL/GenBank/DDBJ databases">
        <title>Genomic Encyclopedia of Type Strains, Phase IV (KMG-IV): sequencing the most valuable type-strain genomes for metagenomic binning, comparative biology and taxonomic classification.</title>
        <authorList>
            <person name="Goeker M."/>
        </authorList>
    </citation>
    <scope>NUCLEOTIDE SEQUENCE [LARGE SCALE GENOMIC DNA]</scope>
    <source>
        <strain evidence="1 2">DSM 15140</strain>
    </source>
</reference>
<dbReference type="Proteomes" id="UP000252254">
    <property type="component" value="Unassembled WGS sequence"/>
</dbReference>
<protein>
    <submittedName>
        <fullName evidence="1">Uncharacterized protein DUF3951</fullName>
    </submittedName>
</protein>
<accession>A0A366ECZ0</accession>
<dbReference type="Pfam" id="PF13131">
    <property type="entry name" value="DUF3951"/>
    <property type="match status" value="1"/>
</dbReference>